<organism evidence="2 3">
    <name type="scientific">Patiria miniata</name>
    <name type="common">Bat star</name>
    <name type="synonym">Asterina miniata</name>
    <dbReference type="NCBI Taxonomy" id="46514"/>
    <lineage>
        <taxon>Eukaryota</taxon>
        <taxon>Metazoa</taxon>
        <taxon>Echinodermata</taxon>
        <taxon>Eleutherozoa</taxon>
        <taxon>Asterozoa</taxon>
        <taxon>Asteroidea</taxon>
        <taxon>Valvatacea</taxon>
        <taxon>Valvatida</taxon>
        <taxon>Asterinidae</taxon>
        <taxon>Patiria</taxon>
    </lineage>
</organism>
<proteinExistence type="predicted"/>
<reference evidence="2" key="1">
    <citation type="submission" date="2022-11" db="UniProtKB">
        <authorList>
            <consortium name="EnsemblMetazoa"/>
        </authorList>
    </citation>
    <scope>IDENTIFICATION</scope>
</reference>
<feature type="compositionally biased region" description="Low complexity" evidence="1">
    <location>
        <begin position="94"/>
        <end position="109"/>
    </location>
</feature>
<feature type="compositionally biased region" description="Basic residues" evidence="1">
    <location>
        <begin position="117"/>
        <end position="128"/>
    </location>
</feature>
<dbReference type="RefSeq" id="XP_038071151.1">
    <property type="nucleotide sequence ID" value="XM_038215223.1"/>
</dbReference>
<dbReference type="EnsemblMetazoa" id="XM_038215223.1">
    <property type="protein sequence ID" value="XP_038071151.1"/>
    <property type="gene ID" value="LOC119740030"/>
</dbReference>
<feature type="compositionally biased region" description="Basic and acidic residues" evidence="1">
    <location>
        <begin position="1"/>
        <end position="11"/>
    </location>
</feature>
<dbReference type="AlphaFoldDB" id="A0A914B4E0"/>
<accession>A0A914B4E0</accession>
<dbReference type="Proteomes" id="UP000887568">
    <property type="component" value="Unplaced"/>
</dbReference>
<dbReference type="OMA" id="MTNFPPI"/>
<evidence type="ECO:0000313" key="3">
    <source>
        <dbReference type="Proteomes" id="UP000887568"/>
    </source>
</evidence>
<evidence type="ECO:0000313" key="2">
    <source>
        <dbReference type="EnsemblMetazoa" id="XP_038071151.1"/>
    </source>
</evidence>
<feature type="compositionally biased region" description="Basic and acidic residues" evidence="1">
    <location>
        <begin position="246"/>
        <end position="259"/>
    </location>
</feature>
<protein>
    <submittedName>
        <fullName evidence="2">Uncharacterized protein</fullName>
    </submittedName>
</protein>
<sequence length="307" mass="34503">MIPFCEKEYSGHKPSGPRSKMCKESHQRSMTNFPPIAEYSRLTSPKVQRRGLHEDRTRREPPRPIAGALGSRPRSNSDQSLGDVWSSGRRSICSSNGRSSLSMSSGDASTVSTEKLWRRRKLSPRRVISRPVTPFPTEDIPNTPAAEADHEPRILAPSPPHTKASKPHQTDQPRGRTRFSLSQKHQPIAEEQSTGKITSLNRVMRKTDDCCLERKPHPPAQKQLKEAETTKASERRRRKSMPEIYGKPKGEARKADTASKKTGARGLGEIMDCVTRERIVNWLSEVAYAKDVTQEASQEELSCIDEE</sequence>
<dbReference type="GeneID" id="119740030"/>
<feature type="region of interest" description="Disordered" evidence="1">
    <location>
        <begin position="1"/>
        <end position="263"/>
    </location>
</feature>
<feature type="compositionally biased region" description="Polar residues" evidence="1">
    <location>
        <begin position="179"/>
        <end position="201"/>
    </location>
</feature>
<name>A0A914B4E0_PATMI</name>
<feature type="compositionally biased region" description="Basic and acidic residues" evidence="1">
    <location>
        <begin position="51"/>
        <end position="62"/>
    </location>
</feature>
<evidence type="ECO:0000256" key="1">
    <source>
        <dbReference type="SAM" id="MobiDB-lite"/>
    </source>
</evidence>
<keyword evidence="3" id="KW-1185">Reference proteome</keyword>
<feature type="compositionally biased region" description="Basic and acidic residues" evidence="1">
    <location>
        <begin position="223"/>
        <end position="233"/>
    </location>
</feature>
<feature type="compositionally biased region" description="Basic and acidic residues" evidence="1">
    <location>
        <begin position="205"/>
        <end position="216"/>
    </location>
</feature>
<dbReference type="OrthoDB" id="10394255at2759"/>